<evidence type="ECO:0000256" key="2">
    <source>
        <dbReference type="SAM" id="Phobius"/>
    </source>
</evidence>
<keyword evidence="2" id="KW-0472">Membrane</keyword>
<dbReference type="Gene3D" id="2.60.120.230">
    <property type="match status" value="1"/>
</dbReference>
<reference evidence="4 5" key="1">
    <citation type="submission" date="2021-12" db="EMBL/GenBank/DDBJ databases">
        <title>Discovery of the Pendulisporaceae a myxobacterial family with distinct sporulation behavior and unique specialized metabolism.</title>
        <authorList>
            <person name="Garcia R."/>
            <person name="Popoff A."/>
            <person name="Bader C.D."/>
            <person name="Loehr J."/>
            <person name="Walesch S."/>
            <person name="Walt C."/>
            <person name="Boldt J."/>
            <person name="Bunk B."/>
            <person name="Haeckl F.J.F.P.J."/>
            <person name="Gunesch A.P."/>
            <person name="Birkelbach J."/>
            <person name="Nuebel U."/>
            <person name="Pietschmann T."/>
            <person name="Bach T."/>
            <person name="Mueller R."/>
        </authorList>
    </citation>
    <scope>NUCLEOTIDE SEQUENCE [LARGE SCALE GENOMIC DNA]</scope>
    <source>
        <strain evidence="4 5">MSr12523</strain>
    </source>
</reference>
<dbReference type="Pfam" id="PF03712">
    <property type="entry name" value="Cu2_monoox_C"/>
    <property type="match status" value="1"/>
</dbReference>
<protein>
    <recommendedName>
        <fullName evidence="3">Copper type II ascorbate-dependent monooxygenase C-terminal domain-containing protein</fullName>
    </recommendedName>
</protein>
<dbReference type="InterPro" id="IPR036939">
    <property type="entry name" value="Cu2_ascorb_mOase_N_sf"/>
</dbReference>
<accession>A0ABZ2JY93</accession>
<dbReference type="EMBL" id="CP089982">
    <property type="protein sequence ID" value="WXA91454.1"/>
    <property type="molecule type" value="Genomic_DNA"/>
</dbReference>
<dbReference type="InterPro" id="IPR014784">
    <property type="entry name" value="Cu2_ascorb_mOase-like_C"/>
</dbReference>
<dbReference type="Gene3D" id="2.60.120.310">
    <property type="entry name" value="Copper type II, ascorbate-dependent monooxygenase, N-terminal domain"/>
    <property type="match status" value="1"/>
</dbReference>
<keyword evidence="2" id="KW-1133">Transmembrane helix</keyword>
<evidence type="ECO:0000259" key="3">
    <source>
        <dbReference type="Pfam" id="PF03712"/>
    </source>
</evidence>
<gene>
    <name evidence="4" type="ORF">LZC95_33980</name>
</gene>
<sequence length="415" mass="46030">MGQFRLPWVVGLPAVAVVFAGIGLWRERAAPSYSYYRDVAPILSRRCEHCHSTGGLAARPRLGTYEDVSKVGAKMKYMVQARMMPPWIAENSGICRTWNDSSWLTNEELSTLVHWQEQGMPRGDPSAPSPLERKSLPDIGRADVTLDTGADYTAGLGASAYRCFVVDPELPRDRMLTGIRVVSTDPRMVAQVTIFSPESDEAEAEIARLDREDPGPGYSCYGSPRAEPARLVASWTWDSPSLPFPEGTGLRLEARRKLVVQIHYNVITSGLGAATRTRVDMRLNDIEEVRAASFEALSARDIALAPGKVQVEAEGERAVDRPTTVLGVAPQMHTLGRTMQIDLVRGASRDCAANFDHWNFYSQRLFIYDEPLQLEPGDRLKITCVYNTESTARPIQRGAGIQDEECKANLYVVTR</sequence>
<name>A0ABZ2JY93_9BACT</name>
<dbReference type="InterPro" id="IPR008977">
    <property type="entry name" value="PHM/PNGase_F_dom_sf"/>
</dbReference>
<feature type="domain" description="Copper type II ascorbate-dependent monooxygenase C-terminal" evidence="3">
    <location>
        <begin position="327"/>
        <end position="408"/>
    </location>
</feature>
<evidence type="ECO:0000313" key="5">
    <source>
        <dbReference type="Proteomes" id="UP001379533"/>
    </source>
</evidence>
<dbReference type="Proteomes" id="UP001379533">
    <property type="component" value="Chromosome"/>
</dbReference>
<evidence type="ECO:0000256" key="1">
    <source>
        <dbReference type="ARBA" id="ARBA00023157"/>
    </source>
</evidence>
<dbReference type="RefSeq" id="WP_394842074.1">
    <property type="nucleotide sequence ID" value="NZ_CP089982.1"/>
</dbReference>
<dbReference type="InterPro" id="IPR024548">
    <property type="entry name" value="Cu2_monoox_C"/>
</dbReference>
<keyword evidence="1" id="KW-1015">Disulfide bond</keyword>
<evidence type="ECO:0000313" key="4">
    <source>
        <dbReference type="EMBL" id="WXA91454.1"/>
    </source>
</evidence>
<dbReference type="SUPFAM" id="SSF49742">
    <property type="entry name" value="PHM/PNGase F"/>
    <property type="match status" value="2"/>
</dbReference>
<proteinExistence type="predicted"/>
<keyword evidence="2" id="KW-0812">Transmembrane</keyword>
<feature type="transmembrane region" description="Helical" evidence="2">
    <location>
        <begin position="6"/>
        <end position="25"/>
    </location>
</feature>
<organism evidence="4 5">
    <name type="scientific">Pendulispora brunnea</name>
    <dbReference type="NCBI Taxonomy" id="2905690"/>
    <lineage>
        <taxon>Bacteria</taxon>
        <taxon>Pseudomonadati</taxon>
        <taxon>Myxococcota</taxon>
        <taxon>Myxococcia</taxon>
        <taxon>Myxococcales</taxon>
        <taxon>Sorangiineae</taxon>
        <taxon>Pendulisporaceae</taxon>
        <taxon>Pendulispora</taxon>
    </lineage>
</organism>
<keyword evidence="5" id="KW-1185">Reference proteome</keyword>